<dbReference type="Gene3D" id="3.40.50.720">
    <property type="entry name" value="NAD(P)-binding Rossmann-like Domain"/>
    <property type="match status" value="1"/>
</dbReference>
<protein>
    <recommendedName>
        <fullName evidence="5">NAD(P)-binding protein</fullName>
    </recommendedName>
</protein>
<organism evidence="3 4">
    <name type="scientific">Lineolata rhizophorae</name>
    <dbReference type="NCBI Taxonomy" id="578093"/>
    <lineage>
        <taxon>Eukaryota</taxon>
        <taxon>Fungi</taxon>
        <taxon>Dikarya</taxon>
        <taxon>Ascomycota</taxon>
        <taxon>Pezizomycotina</taxon>
        <taxon>Dothideomycetes</taxon>
        <taxon>Dothideomycetes incertae sedis</taxon>
        <taxon>Lineolatales</taxon>
        <taxon>Lineolataceae</taxon>
        <taxon>Lineolata</taxon>
    </lineage>
</organism>
<dbReference type="InterPro" id="IPR002347">
    <property type="entry name" value="SDR_fam"/>
</dbReference>
<dbReference type="InterPro" id="IPR036291">
    <property type="entry name" value="NAD(P)-bd_dom_sf"/>
</dbReference>
<dbReference type="GO" id="GO:0016491">
    <property type="term" value="F:oxidoreductase activity"/>
    <property type="evidence" value="ECO:0007669"/>
    <property type="project" value="UniProtKB-KW"/>
</dbReference>
<dbReference type="CDD" id="cd05233">
    <property type="entry name" value="SDR_c"/>
    <property type="match status" value="1"/>
</dbReference>
<evidence type="ECO:0000313" key="3">
    <source>
        <dbReference type="EMBL" id="KAF2458350.1"/>
    </source>
</evidence>
<sequence>MKPPFPSPTPTWHNDVYPTIDPSNPSLSHAGQTVIVTGAGSGIGRETALAFAASGVKHLVLTGRTQSTIEETKALLPAKDGLKVSTYAVSVMDIEGMQKIASEVGQWDVLVLNAGYISTPAPIAKAPLEEYWGNFETNVKGIVIASQAFFPTANPERAAVMTVTAGAFFLPTKQVVGLSGYLVSKLAQVKMLEFLAAENPNMFFCNVHPGMIDTKIFRGSGATPDMLPMDTAQLPAHFMVWCSLPEGQFLNGRTVWANWDVDELKAMKDEVEQKNLFTNTFVGWPFPHMG</sequence>
<name>A0A6A6P2U8_9PEZI</name>
<evidence type="ECO:0008006" key="5">
    <source>
        <dbReference type="Google" id="ProtNLM"/>
    </source>
</evidence>
<dbReference type="OrthoDB" id="1933717at2759"/>
<dbReference type="Pfam" id="PF00106">
    <property type="entry name" value="adh_short"/>
    <property type="match status" value="1"/>
</dbReference>
<evidence type="ECO:0000313" key="4">
    <source>
        <dbReference type="Proteomes" id="UP000799766"/>
    </source>
</evidence>
<evidence type="ECO:0000256" key="2">
    <source>
        <dbReference type="ARBA" id="ARBA00023002"/>
    </source>
</evidence>
<gene>
    <name evidence="3" type="ORF">BDY21DRAFT_284214</name>
</gene>
<keyword evidence="4" id="KW-1185">Reference proteome</keyword>
<keyword evidence="2" id="KW-0560">Oxidoreductase</keyword>
<accession>A0A6A6P2U8</accession>
<dbReference type="Proteomes" id="UP000799766">
    <property type="component" value="Unassembled WGS sequence"/>
</dbReference>
<reference evidence="3" key="1">
    <citation type="journal article" date="2020" name="Stud. Mycol.">
        <title>101 Dothideomycetes genomes: a test case for predicting lifestyles and emergence of pathogens.</title>
        <authorList>
            <person name="Haridas S."/>
            <person name="Albert R."/>
            <person name="Binder M."/>
            <person name="Bloem J."/>
            <person name="Labutti K."/>
            <person name="Salamov A."/>
            <person name="Andreopoulos B."/>
            <person name="Baker S."/>
            <person name="Barry K."/>
            <person name="Bills G."/>
            <person name="Bluhm B."/>
            <person name="Cannon C."/>
            <person name="Castanera R."/>
            <person name="Culley D."/>
            <person name="Daum C."/>
            <person name="Ezra D."/>
            <person name="Gonzalez J."/>
            <person name="Henrissat B."/>
            <person name="Kuo A."/>
            <person name="Liang C."/>
            <person name="Lipzen A."/>
            <person name="Lutzoni F."/>
            <person name="Magnuson J."/>
            <person name="Mondo S."/>
            <person name="Nolan M."/>
            <person name="Ohm R."/>
            <person name="Pangilinan J."/>
            <person name="Park H.-J."/>
            <person name="Ramirez L."/>
            <person name="Alfaro M."/>
            <person name="Sun H."/>
            <person name="Tritt A."/>
            <person name="Yoshinaga Y."/>
            <person name="Zwiers L.-H."/>
            <person name="Turgeon B."/>
            <person name="Goodwin S."/>
            <person name="Spatafora J."/>
            <person name="Crous P."/>
            <person name="Grigoriev I."/>
        </authorList>
    </citation>
    <scope>NUCLEOTIDE SEQUENCE</scope>
    <source>
        <strain evidence="3">ATCC 16933</strain>
    </source>
</reference>
<dbReference type="PANTHER" id="PTHR42901:SF1">
    <property type="entry name" value="ALCOHOL DEHYDROGENASE"/>
    <property type="match status" value="1"/>
</dbReference>
<dbReference type="SUPFAM" id="SSF51735">
    <property type="entry name" value="NAD(P)-binding Rossmann-fold domains"/>
    <property type="match status" value="1"/>
</dbReference>
<evidence type="ECO:0000256" key="1">
    <source>
        <dbReference type="ARBA" id="ARBA00006484"/>
    </source>
</evidence>
<dbReference type="EMBL" id="MU001678">
    <property type="protein sequence ID" value="KAF2458350.1"/>
    <property type="molecule type" value="Genomic_DNA"/>
</dbReference>
<comment type="similarity">
    <text evidence="1">Belongs to the short-chain dehydrogenases/reductases (SDR) family.</text>
</comment>
<proteinExistence type="inferred from homology"/>
<dbReference type="PRINTS" id="PR00081">
    <property type="entry name" value="GDHRDH"/>
</dbReference>
<dbReference type="PANTHER" id="PTHR42901">
    <property type="entry name" value="ALCOHOL DEHYDROGENASE"/>
    <property type="match status" value="1"/>
</dbReference>
<dbReference type="AlphaFoldDB" id="A0A6A6P2U8"/>